<evidence type="ECO:0000256" key="1">
    <source>
        <dbReference type="ARBA" id="ARBA00023002"/>
    </source>
</evidence>
<sequence length="365" mass="40412">MTLIRVSDNQTLKGHKAIIATTTPAPPAAVEAIRKQFPDLQLKLYVVPWGNTEIGGDFKEEDWKDTTLLLTSTVLPTIEQAQRIQYVQLTSAGANHILNRPYFSDTKIPFCTANGVHGPQISEWIVATFLSFHHQLQTYYGYQQEGKWKRDLDNAESLDDAVGKRVGILGYGSIGRQTARVAKALGMDVHAYTLHPRTTPESKKDHSYSPAGLGDLEGAFPSKWFSGGSKEEIHEFLGSGLDLLVIATPLTEQTKNLIAKPEFEILSKKRTFVTNIARGPIVNTDDLIEALDKGLIQGAALDVTDPEPLPEGHPLWKAKNITITPHVSAASSAYYTRVLDIFRLNLERLSQGRQLINEVNRKAGY</sequence>
<accession>A0A9P9FH12</accession>
<dbReference type="Gene3D" id="3.40.50.720">
    <property type="entry name" value="NAD(P)-binding Rossmann-like Domain"/>
    <property type="match status" value="2"/>
</dbReference>
<evidence type="ECO:0000259" key="3">
    <source>
        <dbReference type="Pfam" id="PF02826"/>
    </source>
</evidence>
<dbReference type="OrthoDB" id="298012at2759"/>
<dbReference type="EMBL" id="JAGMUV010000004">
    <property type="protein sequence ID" value="KAH7161667.1"/>
    <property type="molecule type" value="Genomic_DNA"/>
</dbReference>
<feature type="domain" description="D-isomer specific 2-hydroxyacid dehydrogenase NAD-binding" evidence="3">
    <location>
        <begin position="240"/>
        <end position="328"/>
    </location>
</feature>
<dbReference type="PANTHER" id="PTHR43333:SF1">
    <property type="entry name" value="D-ISOMER SPECIFIC 2-HYDROXYACID DEHYDROGENASE NAD-BINDING DOMAIN-CONTAINING PROTEIN"/>
    <property type="match status" value="1"/>
</dbReference>
<dbReference type="InterPro" id="IPR029752">
    <property type="entry name" value="D-isomer_DH_CS1"/>
</dbReference>
<evidence type="ECO:0000313" key="5">
    <source>
        <dbReference type="Proteomes" id="UP000738349"/>
    </source>
</evidence>
<dbReference type="Proteomes" id="UP000738349">
    <property type="component" value="Unassembled WGS sequence"/>
</dbReference>
<evidence type="ECO:0000313" key="4">
    <source>
        <dbReference type="EMBL" id="KAH7161667.1"/>
    </source>
</evidence>
<dbReference type="GO" id="GO:0051287">
    <property type="term" value="F:NAD binding"/>
    <property type="evidence" value="ECO:0007669"/>
    <property type="project" value="InterPro"/>
</dbReference>
<evidence type="ECO:0000256" key="2">
    <source>
        <dbReference type="ARBA" id="ARBA00023027"/>
    </source>
</evidence>
<dbReference type="PANTHER" id="PTHR43333">
    <property type="entry name" value="2-HACID_DH_C DOMAIN-CONTAINING PROTEIN"/>
    <property type="match status" value="1"/>
</dbReference>
<dbReference type="SUPFAM" id="SSF51735">
    <property type="entry name" value="NAD(P)-binding Rossmann-fold domains"/>
    <property type="match status" value="1"/>
</dbReference>
<dbReference type="PROSITE" id="PS00065">
    <property type="entry name" value="D_2_HYDROXYACID_DH_1"/>
    <property type="match status" value="1"/>
</dbReference>
<dbReference type="Pfam" id="PF02826">
    <property type="entry name" value="2-Hacid_dh_C"/>
    <property type="match status" value="2"/>
</dbReference>
<organism evidence="4 5">
    <name type="scientific">Dactylonectria macrodidyma</name>
    <dbReference type="NCBI Taxonomy" id="307937"/>
    <lineage>
        <taxon>Eukaryota</taxon>
        <taxon>Fungi</taxon>
        <taxon>Dikarya</taxon>
        <taxon>Ascomycota</taxon>
        <taxon>Pezizomycotina</taxon>
        <taxon>Sordariomycetes</taxon>
        <taxon>Hypocreomycetidae</taxon>
        <taxon>Hypocreales</taxon>
        <taxon>Nectriaceae</taxon>
        <taxon>Dactylonectria</taxon>
    </lineage>
</organism>
<proteinExistence type="predicted"/>
<dbReference type="InterPro" id="IPR006140">
    <property type="entry name" value="D-isomer_DH_NAD-bd"/>
</dbReference>
<name>A0A9P9FH12_9HYPO</name>
<keyword evidence="2" id="KW-0520">NAD</keyword>
<keyword evidence="5" id="KW-1185">Reference proteome</keyword>
<dbReference type="InterPro" id="IPR036291">
    <property type="entry name" value="NAD(P)-bd_dom_sf"/>
</dbReference>
<keyword evidence="1" id="KW-0560">Oxidoreductase</keyword>
<reference evidence="4" key="1">
    <citation type="journal article" date="2021" name="Nat. Commun.">
        <title>Genetic determinants of endophytism in the Arabidopsis root mycobiome.</title>
        <authorList>
            <person name="Mesny F."/>
            <person name="Miyauchi S."/>
            <person name="Thiergart T."/>
            <person name="Pickel B."/>
            <person name="Atanasova L."/>
            <person name="Karlsson M."/>
            <person name="Huettel B."/>
            <person name="Barry K.W."/>
            <person name="Haridas S."/>
            <person name="Chen C."/>
            <person name="Bauer D."/>
            <person name="Andreopoulos W."/>
            <person name="Pangilinan J."/>
            <person name="LaButti K."/>
            <person name="Riley R."/>
            <person name="Lipzen A."/>
            <person name="Clum A."/>
            <person name="Drula E."/>
            <person name="Henrissat B."/>
            <person name="Kohler A."/>
            <person name="Grigoriev I.V."/>
            <person name="Martin F.M."/>
            <person name="Hacquard S."/>
        </authorList>
    </citation>
    <scope>NUCLEOTIDE SEQUENCE</scope>
    <source>
        <strain evidence="4">MPI-CAGE-AT-0147</strain>
    </source>
</reference>
<dbReference type="CDD" id="cd12163">
    <property type="entry name" value="2-Hacid_dh_5"/>
    <property type="match status" value="1"/>
</dbReference>
<dbReference type="AlphaFoldDB" id="A0A9P9FH12"/>
<protein>
    <recommendedName>
        <fullName evidence="3">D-isomer specific 2-hydroxyacid dehydrogenase NAD-binding domain-containing protein</fullName>
    </recommendedName>
</protein>
<gene>
    <name evidence="4" type="ORF">EDB81DRAFT_351621</name>
</gene>
<comment type="caution">
    <text evidence="4">The sequence shown here is derived from an EMBL/GenBank/DDBJ whole genome shotgun (WGS) entry which is preliminary data.</text>
</comment>
<dbReference type="GO" id="GO:0016491">
    <property type="term" value="F:oxidoreductase activity"/>
    <property type="evidence" value="ECO:0007669"/>
    <property type="project" value="UniProtKB-KW"/>
</dbReference>
<feature type="domain" description="D-isomer specific 2-hydroxyacid dehydrogenase NAD-binding" evidence="3">
    <location>
        <begin position="127"/>
        <end position="204"/>
    </location>
</feature>